<evidence type="ECO:0000313" key="3">
    <source>
        <dbReference type="Proteomes" id="UP001359485"/>
    </source>
</evidence>
<feature type="region of interest" description="Disordered" evidence="1">
    <location>
        <begin position="1"/>
        <end position="65"/>
    </location>
</feature>
<reference evidence="2 3" key="1">
    <citation type="submission" date="2023-09" db="EMBL/GenBank/DDBJ databases">
        <title>Genomes of two closely related lineages of the louse Polyplax serrata with different host specificities.</title>
        <authorList>
            <person name="Martinu J."/>
            <person name="Tarabai H."/>
            <person name="Stefka J."/>
            <person name="Hypsa V."/>
        </authorList>
    </citation>
    <scope>NUCLEOTIDE SEQUENCE [LARGE SCALE GENOMIC DNA]</scope>
    <source>
        <strain evidence="2">98ZLc_SE</strain>
    </source>
</reference>
<feature type="region of interest" description="Disordered" evidence="1">
    <location>
        <begin position="116"/>
        <end position="147"/>
    </location>
</feature>
<feature type="compositionally biased region" description="Polar residues" evidence="1">
    <location>
        <begin position="31"/>
        <end position="43"/>
    </location>
</feature>
<comment type="caution">
    <text evidence="2">The sequence shown here is derived from an EMBL/GenBank/DDBJ whole genome shotgun (WGS) entry which is preliminary data.</text>
</comment>
<name>A0ABR1AS68_POLSC</name>
<gene>
    <name evidence="2" type="ORF">RUM44_009261</name>
</gene>
<evidence type="ECO:0000313" key="2">
    <source>
        <dbReference type="EMBL" id="KAK6626784.1"/>
    </source>
</evidence>
<dbReference type="Proteomes" id="UP001359485">
    <property type="component" value="Unassembled WGS sequence"/>
</dbReference>
<sequence>MGENKFVVNNEARPDQNNMKQREEVEDDDSTQTSWSYMQTKNSTRIKSKKSPKGRGSRPKPQDILKRVVNHEKKATRVVVLEYDPTAMASSALKWARTKSINFTLTKSEFNTRCDFAAGGKEEEEDDDEGGAISPINLSSSSSISAV</sequence>
<protein>
    <submittedName>
        <fullName evidence="2">Uncharacterized protein</fullName>
    </submittedName>
</protein>
<feature type="compositionally biased region" description="Low complexity" evidence="1">
    <location>
        <begin position="131"/>
        <end position="147"/>
    </location>
</feature>
<evidence type="ECO:0000256" key="1">
    <source>
        <dbReference type="SAM" id="MobiDB-lite"/>
    </source>
</evidence>
<proteinExistence type="predicted"/>
<organism evidence="2 3">
    <name type="scientific">Polyplax serrata</name>
    <name type="common">Common mouse louse</name>
    <dbReference type="NCBI Taxonomy" id="468196"/>
    <lineage>
        <taxon>Eukaryota</taxon>
        <taxon>Metazoa</taxon>
        <taxon>Ecdysozoa</taxon>
        <taxon>Arthropoda</taxon>
        <taxon>Hexapoda</taxon>
        <taxon>Insecta</taxon>
        <taxon>Pterygota</taxon>
        <taxon>Neoptera</taxon>
        <taxon>Paraneoptera</taxon>
        <taxon>Psocodea</taxon>
        <taxon>Troctomorpha</taxon>
        <taxon>Phthiraptera</taxon>
        <taxon>Anoplura</taxon>
        <taxon>Polyplacidae</taxon>
        <taxon>Polyplax</taxon>
    </lineage>
</organism>
<feature type="compositionally biased region" description="Basic residues" evidence="1">
    <location>
        <begin position="44"/>
        <end position="58"/>
    </location>
</feature>
<accession>A0ABR1AS68</accession>
<keyword evidence="3" id="KW-1185">Reference proteome</keyword>
<dbReference type="EMBL" id="JAWJWF010000045">
    <property type="protein sequence ID" value="KAK6626784.1"/>
    <property type="molecule type" value="Genomic_DNA"/>
</dbReference>